<dbReference type="InterPro" id="IPR006910">
    <property type="entry name" value="Rad21_Rec8_N"/>
</dbReference>
<feature type="region of interest" description="Disordered" evidence="4">
    <location>
        <begin position="552"/>
        <end position="579"/>
    </location>
</feature>
<evidence type="ECO:0000259" key="5">
    <source>
        <dbReference type="Pfam" id="PF04824"/>
    </source>
</evidence>
<gene>
    <name evidence="7" type="primary">MCD1</name>
    <name evidence="7" type="ORF">BGZ96_000798</name>
</gene>
<organism evidence="7 8">
    <name type="scientific">Linnemannia gamsii</name>
    <dbReference type="NCBI Taxonomy" id="64522"/>
    <lineage>
        <taxon>Eukaryota</taxon>
        <taxon>Fungi</taxon>
        <taxon>Fungi incertae sedis</taxon>
        <taxon>Mucoromycota</taxon>
        <taxon>Mortierellomycotina</taxon>
        <taxon>Mortierellomycetes</taxon>
        <taxon>Mortierellales</taxon>
        <taxon>Mortierellaceae</taxon>
        <taxon>Linnemannia</taxon>
    </lineage>
</organism>
<proteinExistence type="inferred from homology"/>
<name>A0ABQ7JPI7_9FUNG</name>
<dbReference type="PANTHER" id="PTHR12585">
    <property type="entry name" value="SCC1 / RAD21 FAMILY MEMBER"/>
    <property type="match status" value="1"/>
</dbReference>
<comment type="similarity">
    <text evidence="2">Belongs to the rad21 family.</text>
</comment>
<dbReference type="SUPFAM" id="SSF46785">
    <property type="entry name" value="Winged helix' DNA-binding domain"/>
    <property type="match status" value="1"/>
</dbReference>
<dbReference type="Pfam" id="PF04824">
    <property type="entry name" value="Rad21_Rec8"/>
    <property type="match status" value="1"/>
</dbReference>
<feature type="domain" description="Rad21/Rec8-like protein C-terminal eukaryotic" evidence="5">
    <location>
        <begin position="603"/>
        <end position="638"/>
    </location>
</feature>
<dbReference type="Gene3D" id="1.10.10.580">
    <property type="entry name" value="Structural maintenance of chromosome 1. Chain E"/>
    <property type="match status" value="1"/>
</dbReference>
<evidence type="ECO:0000256" key="4">
    <source>
        <dbReference type="SAM" id="MobiDB-lite"/>
    </source>
</evidence>
<feature type="compositionally biased region" description="Low complexity" evidence="4">
    <location>
        <begin position="563"/>
        <end position="579"/>
    </location>
</feature>
<evidence type="ECO:0000313" key="8">
    <source>
        <dbReference type="Proteomes" id="UP001194696"/>
    </source>
</evidence>
<keyword evidence="8" id="KW-1185">Reference proteome</keyword>
<accession>A0ABQ7JPI7</accession>
<dbReference type="InterPro" id="IPR023093">
    <property type="entry name" value="ScpA-like_C"/>
</dbReference>
<comment type="caution">
    <text evidence="7">The sequence shown here is derived from an EMBL/GenBank/DDBJ whole genome shotgun (WGS) entry which is preliminary data.</text>
</comment>
<dbReference type="Proteomes" id="UP001194696">
    <property type="component" value="Unassembled WGS sequence"/>
</dbReference>
<dbReference type="PANTHER" id="PTHR12585:SF69">
    <property type="entry name" value="FI11703P"/>
    <property type="match status" value="1"/>
</dbReference>
<evidence type="ECO:0000256" key="3">
    <source>
        <dbReference type="ARBA" id="ARBA00023242"/>
    </source>
</evidence>
<sequence length="669" mass="73046">MFYSEAILSKKGPLAKVWLAAHWERKLSKNQFLQTNLNNSVDAIMGTDQAPMALRLSGQLLLGVARIYSRKTKYLLEDCNEALVKIKVAFRSDANSKGDNNLLMLDGDMGEIPGNRSKAAFNAITVPDAMTEFDLLMPAQTIDIDAWGLNPKLNHTARALDNNLLEDGNEDDLFAAGGNNYSLDNGRRHFGLDIEVGRNQMNRIGGGGYSTMDFDLGGSDDALDLDMFGDEVDFDFMKRPHRRDDLEIEVGRREATRRSVSVDPFAMMAEGGKETMRLGSEERAPSVTGLMEDQPIFQDGLAPQDRDHSPFEFGDAFDVEGAPAGEAQERQPTIKKRKLMVDNETEVAQELLLGANGDLIAEGLLMEHEMLPRSRKMLRLQQIEQDMAHGGLAGYLLDCSAGPRVMGGSMVPELASMFSRRLQIDQPAPAAVAQEGAGAHWQDENVGAWADEVEPNEPEFGMHQMTPPPAADLFDGFQLDSPQKETDAQLNVNEDAENDNGSLSAAVKGTAKNNMFQDQDESSGPAVSTKELHGTVFSHSAIQTMRLVQQGIESKKDGTEAQASQRATRTSSMATASSTVNKDNNTRVKFSELLAGPNPTQQRRTRTNAAKLFFELLVLSTKDVVKVEQEESFGDISVGGSPLLDTLVEADSNTVDEVAVAAQEVEVSA</sequence>
<dbReference type="InterPro" id="IPR006909">
    <property type="entry name" value="Rad21/Rec8_C_eu"/>
</dbReference>
<keyword evidence="3" id="KW-0539">Nucleus</keyword>
<evidence type="ECO:0000259" key="6">
    <source>
        <dbReference type="Pfam" id="PF04825"/>
    </source>
</evidence>
<dbReference type="Pfam" id="PF04825">
    <property type="entry name" value="Rad21_Rec8_N"/>
    <property type="match status" value="1"/>
</dbReference>
<dbReference type="EMBL" id="JAAAIM010001117">
    <property type="protein sequence ID" value="KAG0282135.1"/>
    <property type="molecule type" value="Genomic_DNA"/>
</dbReference>
<evidence type="ECO:0000313" key="7">
    <source>
        <dbReference type="EMBL" id="KAG0282135.1"/>
    </source>
</evidence>
<reference evidence="7 8" key="1">
    <citation type="journal article" date="2020" name="Fungal Divers.">
        <title>Resolving the Mortierellaceae phylogeny through synthesis of multi-gene phylogenetics and phylogenomics.</title>
        <authorList>
            <person name="Vandepol N."/>
            <person name="Liber J."/>
            <person name="Desiro A."/>
            <person name="Na H."/>
            <person name="Kennedy M."/>
            <person name="Barry K."/>
            <person name="Grigoriev I.V."/>
            <person name="Miller A.N."/>
            <person name="O'Donnell K."/>
            <person name="Stajich J.E."/>
            <person name="Bonito G."/>
        </authorList>
    </citation>
    <scope>NUCLEOTIDE SEQUENCE [LARGE SCALE GENOMIC DNA]</scope>
    <source>
        <strain evidence="7 8">AD045</strain>
    </source>
</reference>
<protein>
    <submittedName>
        <fullName evidence="7">Sister chromatid cohesion protein 1</fullName>
    </submittedName>
</protein>
<dbReference type="InterPro" id="IPR039781">
    <property type="entry name" value="Rad21/Rec8-like"/>
</dbReference>
<evidence type="ECO:0000256" key="2">
    <source>
        <dbReference type="ARBA" id="ARBA00009870"/>
    </source>
</evidence>
<evidence type="ECO:0000256" key="1">
    <source>
        <dbReference type="ARBA" id="ARBA00004123"/>
    </source>
</evidence>
<comment type="subcellular location">
    <subcellularLocation>
        <location evidence="1">Nucleus</location>
    </subcellularLocation>
</comment>
<dbReference type="InterPro" id="IPR036390">
    <property type="entry name" value="WH_DNA-bd_sf"/>
</dbReference>
<feature type="domain" description="Rad21/Rec8-like protein N-terminal" evidence="6">
    <location>
        <begin position="1"/>
        <end position="94"/>
    </location>
</feature>